<dbReference type="RefSeq" id="WP_379486259.1">
    <property type="nucleotide sequence ID" value="NZ_JBHLWK010000007.1"/>
</dbReference>
<dbReference type="CDD" id="cd06661">
    <property type="entry name" value="GGCT_like"/>
    <property type="match status" value="1"/>
</dbReference>
<name>A0ABV6CRW8_9SPHN</name>
<evidence type="ECO:0000256" key="1">
    <source>
        <dbReference type="ARBA" id="ARBA00022679"/>
    </source>
</evidence>
<evidence type="ECO:0000259" key="3">
    <source>
        <dbReference type="Pfam" id="PF06094"/>
    </source>
</evidence>
<dbReference type="Gene3D" id="3.10.490.10">
    <property type="entry name" value="Gamma-glutamyl cyclotransferase-like"/>
    <property type="match status" value="1"/>
</dbReference>
<reference evidence="4 5" key="1">
    <citation type="submission" date="2024-09" db="EMBL/GenBank/DDBJ databases">
        <authorList>
            <person name="Sun Q."/>
            <person name="Mori K."/>
        </authorList>
    </citation>
    <scope>NUCLEOTIDE SEQUENCE [LARGE SCALE GENOMIC DNA]</scope>
    <source>
        <strain evidence="4 5">CCM 7706</strain>
    </source>
</reference>
<dbReference type="PANTHER" id="PTHR31544">
    <property type="entry name" value="AIG2-LIKE PROTEIN D"/>
    <property type="match status" value="1"/>
</dbReference>
<dbReference type="SUPFAM" id="SSF110857">
    <property type="entry name" value="Gamma-glutamyl cyclotransferase-like"/>
    <property type="match status" value="1"/>
</dbReference>
<evidence type="ECO:0000256" key="2">
    <source>
        <dbReference type="ARBA" id="ARBA00030602"/>
    </source>
</evidence>
<gene>
    <name evidence="4" type="ORF">ACFFJC_04260</name>
</gene>
<dbReference type="GO" id="GO:0016746">
    <property type="term" value="F:acyltransferase activity"/>
    <property type="evidence" value="ECO:0007669"/>
    <property type="project" value="UniProtKB-KW"/>
</dbReference>
<dbReference type="InterPro" id="IPR036568">
    <property type="entry name" value="GGCT-like_sf"/>
</dbReference>
<organism evidence="4 5">
    <name type="scientific">Novosphingobium soli</name>
    <dbReference type="NCBI Taxonomy" id="574956"/>
    <lineage>
        <taxon>Bacteria</taxon>
        <taxon>Pseudomonadati</taxon>
        <taxon>Pseudomonadota</taxon>
        <taxon>Alphaproteobacteria</taxon>
        <taxon>Sphingomonadales</taxon>
        <taxon>Sphingomonadaceae</taxon>
        <taxon>Novosphingobium</taxon>
    </lineage>
</organism>
<keyword evidence="1 4" id="KW-0808">Transferase</keyword>
<dbReference type="EMBL" id="JBHLWK010000007">
    <property type="protein sequence ID" value="MFC0203484.1"/>
    <property type="molecule type" value="Genomic_DNA"/>
</dbReference>
<keyword evidence="5" id="KW-1185">Reference proteome</keyword>
<dbReference type="InterPro" id="IPR013024">
    <property type="entry name" value="GGCT-like"/>
</dbReference>
<protein>
    <recommendedName>
        <fullName evidence="2">Putative gamma-glutamylcyclotransferase</fullName>
    </recommendedName>
</protein>
<proteinExistence type="predicted"/>
<evidence type="ECO:0000313" key="5">
    <source>
        <dbReference type="Proteomes" id="UP001589798"/>
    </source>
</evidence>
<dbReference type="Pfam" id="PF06094">
    <property type="entry name" value="GGACT"/>
    <property type="match status" value="1"/>
</dbReference>
<accession>A0ABV6CRW8</accession>
<comment type="caution">
    <text evidence="4">The sequence shown here is derived from an EMBL/GenBank/DDBJ whole genome shotgun (WGS) entry which is preliminary data.</text>
</comment>
<dbReference type="Proteomes" id="UP001589798">
    <property type="component" value="Unassembled WGS sequence"/>
</dbReference>
<keyword evidence="4" id="KW-0012">Acyltransferase</keyword>
<dbReference type="InterPro" id="IPR045038">
    <property type="entry name" value="AIG2-like"/>
</dbReference>
<dbReference type="PANTHER" id="PTHR31544:SF2">
    <property type="entry name" value="AIG2-LIKE PROTEIN D"/>
    <property type="match status" value="1"/>
</dbReference>
<evidence type="ECO:0000313" key="4">
    <source>
        <dbReference type="EMBL" id="MFC0203484.1"/>
    </source>
</evidence>
<feature type="domain" description="Gamma-glutamylcyclotransferase AIG2-like" evidence="3">
    <location>
        <begin position="3"/>
        <end position="115"/>
    </location>
</feature>
<sequence>MRLFLYGTLQPQADTAIAAWVRARVVDAQPASVPGRLHGIDGGRGWYPALVRGTGRVPGTLCALRLTRAELALLDRYEGCEYRRVTLPVRTASGQRVPAQAYLWRLAVPRGAPVIAGGFAEWLGRTARCAYAAQPRDFRALAFRRACD</sequence>
<dbReference type="InterPro" id="IPR009288">
    <property type="entry name" value="AIG2-like_dom"/>
</dbReference>